<dbReference type="EMBL" id="CP041217">
    <property type="protein sequence ID" value="QDH22616.1"/>
    <property type="molecule type" value="Genomic_DNA"/>
</dbReference>
<feature type="compositionally biased region" description="Pro residues" evidence="1">
    <location>
        <begin position="503"/>
        <end position="514"/>
    </location>
</feature>
<dbReference type="RefSeq" id="WP_141449158.1">
    <property type="nucleotide sequence ID" value="NZ_CP041217.1"/>
</dbReference>
<evidence type="ECO:0000256" key="2">
    <source>
        <dbReference type="SAM" id="SignalP"/>
    </source>
</evidence>
<feature type="compositionally biased region" description="Pro residues" evidence="1">
    <location>
        <begin position="222"/>
        <end position="241"/>
    </location>
</feature>
<feature type="compositionally biased region" description="Polar residues" evidence="1">
    <location>
        <begin position="276"/>
        <end position="291"/>
    </location>
</feature>
<feature type="compositionally biased region" description="Low complexity" evidence="1">
    <location>
        <begin position="389"/>
        <end position="402"/>
    </location>
</feature>
<proteinExistence type="predicted"/>
<dbReference type="Proteomes" id="UP000316968">
    <property type="component" value="Chromosome"/>
</dbReference>
<feature type="signal peptide" evidence="2">
    <location>
        <begin position="1"/>
        <end position="25"/>
    </location>
</feature>
<protein>
    <submittedName>
        <fullName evidence="3">Uncharacterized protein</fullName>
    </submittedName>
</protein>
<dbReference type="OrthoDB" id="2678019at2"/>
<feature type="chain" id="PRO_5021304755" evidence="2">
    <location>
        <begin position="26"/>
        <end position="514"/>
    </location>
</feature>
<evidence type="ECO:0000313" key="3">
    <source>
        <dbReference type="EMBL" id="QDH22616.1"/>
    </source>
</evidence>
<dbReference type="AlphaFoldDB" id="A0A4Y6V1S9"/>
<name>A0A4Y6V1S9_SACBS</name>
<feature type="compositionally biased region" description="Acidic residues" evidence="1">
    <location>
        <begin position="403"/>
        <end position="412"/>
    </location>
</feature>
<sequence>MRKWIMTICLSMAGFFIFQTPDVQARSTPVLLDHVLKGAVDAVDQTVGGVSDSVNQTVNGVTGTLEQTVNGTLTQTQQAVRETLDTTGEAAGGLLMPVTQPTADTVEQVVNTVEQVVQDTNGLVRESVDIPMNTLPQVTEALNGKAADPVGTLLEETGQVVKTVDRTVQNAVEQAGQVVGSVGEVTEGVGGTVGGIVQKTTEAVQEAVKPVTDPGGGKPVVPVSPTPTAPTTPKPPVPVQPPQVDDQDQDPGDTPAGQTPAVPAPPSRTADPVAPNGSSVFTQPDSNSQPVTEVIAPSQQPATSAVVVDVDRPANAESGTPNVPVMPDAAQADNSLAVAPGQEVTASAARLTDVPDPAPKPSSAAAAAGMTGEEPTFSDPETELETVGEDPANSSAANAAAEDAADPSDADLESAPQTGTEAAQPLAKRAGRADLPPALPGLLTDSAAARGVSGSPQGGSGSAGPQPPIAQLHTGFDPVAATTLYRLKAVSDTEGSQWINAPPFSPPKQAPFLT</sequence>
<evidence type="ECO:0000256" key="1">
    <source>
        <dbReference type="SAM" id="MobiDB-lite"/>
    </source>
</evidence>
<reference evidence="3 4" key="1">
    <citation type="submission" date="2019-06" db="EMBL/GenBank/DDBJ databases">
        <title>Saccharibacillus brassicae sp. nov., an endophytic bacterium isolated from Chinese cabbage seeds (Brassica pekinensis).</title>
        <authorList>
            <person name="Jiang L."/>
            <person name="Lee J."/>
            <person name="Kim S.W."/>
        </authorList>
    </citation>
    <scope>NUCLEOTIDE SEQUENCE [LARGE SCALE GENOMIC DNA]</scope>
    <source>
        <strain evidence="4">KCTC 43072 / ATSA2</strain>
    </source>
</reference>
<accession>A0A4Y6V1S9</accession>
<dbReference type="KEGG" id="saca:FFV09_18265"/>
<feature type="region of interest" description="Disordered" evidence="1">
    <location>
        <begin position="495"/>
        <end position="514"/>
    </location>
</feature>
<feature type="region of interest" description="Disordered" evidence="1">
    <location>
        <begin position="208"/>
        <end position="291"/>
    </location>
</feature>
<keyword evidence="4" id="KW-1185">Reference proteome</keyword>
<feature type="compositionally biased region" description="Low complexity" evidence="1">
    <location>
        <begin position="208"/>
        <end position="221"/>
    </location>
</feature>
<feature type="region of interest" description="Disordered" evidence="1">
    <location>
        <begin position="349"/>
        <end position="475"/>
    </location>
</feature>
<keyword evidence="2" id="KW-0732">Signal</keyword>
<gene>
    <name evidence="3" type="ORF">FFV09_18265</name>
</gene>
<evidence type="ECO:0000313" key="4">
    <source>
        <dbReference type="Proteomes" id="UP000316968"/>
    </source>
</evidence>
<organism evidence="3 4">
    <name type="scientific">Saccharibacillus brassicae</name>
    <dbReference type="NCBI Taxonomy" id="2583377"/>
    <lineage>
        <taxon>Bacteria</taxon>
        <taxon>Bacillati</taxon>
        <taxon>Bacillota</taxon>
        <taxon>Bacilli</taxon>
        <taxon>Bacillales</taxon>
        <taxon>Paenibacillaceae</taxon>
        <taxon>Saccharibacillus</taxon>
    </lineage>
</organism>